<evidence type="ECO:0000313" key="2">
    <source>
        <dbReference type="EnsemblPlants" id="HORVU.MOREX.r3.7HG0693960.1"/>
    </source>
</evidence>
<dbReference type="Gramene" id="HORVU.MOREX.r2.7HG0576170.1">
    <property type="protein sequence ID" value="HORVU.MOREX.r2.7HG0576170.1"/>
    <property type="gene ID" value="HORVU.MOREX.r2.7HG0576170"/>
</dbReference>
<dbReference type="Gramene" id="HORVU.MOREX.r3.7HG0693960.1">
    <property type="protein sequence ID" value="HORVU.MOREX.r3.7HG0693960.1"/>
    <property type="gene ID" value="HORVU.MOREX.r3.7HG0693960"/>
</dbReference>
<protein>
    <submittedName>
        <fullName evidence="2">Uncharacterized protein</fullName>
    </submittedName>
</protein>
<dbReference type="InterPro" id="IPR039266">
    <property type="entry name" value="EN-1/SPM"/>
</dbReference>
<evidence type="ECO:0000313" key="3">
    <source>
        <dbReference type="Proteomes" id="UP000011116"/>
    </source>
</evidence>
<organism evidence="2 3">
    <name type="scientific">Hordeum vulgare subsp. vulgare</name>
    <name type="common">Domesticated barley</name>
    <dbReference type="NCBI Taxonomy" id="112509"/>
    <lineage>
        <taxon>Eukaryota</taxon>
        <taxon>Viridiplantae</taxon>
        <taxon>Streptophyta</taxon>
        <taxon>Embryophyta</taxon>
        <taxon>Tracheophyta</taxon>
        <taxon>Spermatophyta</taxon>
        <taxon>Magnoliopsida</taxon>
        <taxon>Liliopsida</taxon>
        <taxon>Poales</taxon>
        <taxon>Poaceae</taxon>
        <taxon>BOP clade</taxon>
        <taxon>Pooideae</taxon>
        <taxon>Triticodae</taxon>
        <taxon>Triticeae</taxon>
        <taxon>Hordeinae</taxon>
        <taxon>Hordeum</taxon>
    </lineage>
</organism>
<dbReference type="PANTHER" id="PTHR33157:SF12">
    <property type="entry name" value="TRANSPOSASE TNP1_EN_SPM-LIKE DOMAIN-CONTAINING PROTEIN"/>
    <property type="match status" value="1"/>
</dbReference>
<keyword evidence="3" id="KW-1185">Reference proteome</keyword>
<reference evidence="2" key="3">
    <citation type="submission" date="2022-01" db="UniProtKB">
        <authorList>
            <consortium name="EnsemblPlants"/>
        </authorList>
    </citation>
    <scope>IDENTIFICATION</scope>
    <source>
        <strain evidence="2">subsp. vulgare</strain>
    </source>
</reference>
<dbReference type="AlphaFoldDB" id="A0A8I6Z4U2"/>
<evidence type="ECO:0000256" key="1">
    <source>
        <dbReference type="SAM" id="MobiDB-lite"/>
    </source>
</evidence>
<name>A0A8I6Z4U2_HORVV</name>
<reference evidence="2" key="2">
    <citation type="submission" date="2020-10" db="EMBL/GenBank/DDBJ databases">
        <authorList>
            <person name="Scholz U."/>
            <person name="Mascher M."/>
            <person name="Fiebig A."/>
        </authorList>
    </citation>
    <scope>NUCLEOTIDE SEQUENCE [LARGE SCALE GENOMIC DNA]</scope>
    <source>
        <strain evidence="2">cv. Morex</strain>
    </source>
</reference>
<feature type="region of interest" description="Disordered" evidence="1">
    <location>
        <begin position="263"/>
        <end position="291"/>
    </location>
</feature>
<dbReference type="PANTHER" id="PTHR33157">
    <property type="entry name" value="AUTONOMOUS TRANSPOSABLE ELEMENT EN-1 MOSAIC PROTEIN-RELATED"/>
    <property type="match status" value="1"/>
</dbReference>
<sequence>MKVPPRWCSDKMDCWEALVDEWCTGSWRAVNENAKDRRSQMVGVPHHQGSVNLLQFGRNWAHHNKREMPHLYDLYGMAHTASYKKAKAFSESGLDNPNNFTNISSHQKLVAYRDAGKATKGDDINPSQEPLDPALVRISVGGRPHGSIAIGDGIIRCPLTLPEIKAPQSSSCPKIMRRPRQVELAIEAALQKERLANQAALEKERLASQAALEKERLARQAALDERDQTTARLIEEERSRNEASQRALYELFLGLCEKSGQVPPPMPVFSSIGTNNSRAASHDPSPGVSPP</sequence>
<dbReference type="GO" id="GO:0032196">
    <property type="term" value="P:transposition"/>
    <property type="evidence" value="ECO:0007669"/>
    <property type="project" value="InterPro"/>
</dbReference>
<dbReference type="Proteomes" id="UP000011116">
    <property type="component" value="Chromosome 7H"/>
</dbReference>
<dbReference type="SMR" id="A0A8I6Z4U2"/>
<reference evidence="3" key="1">
    <citation type="journal article" date="2012" name="Nature">
        <title>A physical, genetic and functional sequence assembly of the barley genome.</title>
        <authorList>
            <consortium name="The International Barley Genome Sequencing Consortium"/>
            <person name="Mayer K.F."/>
            <person name="Waugh R."/>
            <person name="Brown J.W."/>
            <person name="Schulman A."/>
            <person name="Langridge P."/>
            <person name="Platzer M."/>
            <person name="Fincher G.B."/>
            <person name="Muehlbauer G.J."/>
            <person name="Sato K."/>
            <person name="Close T.J."/>
            <person name="Wise R.P."/>
            <person name="Stein N."/>
        </authorList>
    </citation>
    <scope>NUCLEOTIDE SEQUENCE [LARGE SCALE GENOMIC DNA]</scope>
    <source>
        <strain evidence="3">cv. Morex</strain>
    </source>
</reference>
<proteinExistence type="predicted"/>
<dbReference type="EnsemblPlants" id="HORVU.MOREX.r3.7HG0693960.1">
    <property type="protein sequence ID" value="HORVU.MOREX.r3.7HG0693960.1"/>
    <property type="gene ID" value="HORVU.MOREX.r3.7HG0693960"/>
</dbReference>
<accession>A0A8I6Z4U2</accession>